<feature type="region of interest" description="Disordered" evidence="1">
    <location>
        <begin position="83"/>
        <end position="171"/>
    </location>
</feature>
<accession>A0AAN8XRS5</accession>
<keyword evidence="3" id="KW-1185">Reference proteome</keyword>
<comment type="caution">
    <text evidence="2">The sequence shown here is derived from an EMBL/GenBank/DDBJ whole genome shotgun (WGS) entry which is preliminary data.</text>
</comment>
<dbReference type="Proteomes" id="UP001381693">
    <property type="component" value="Unassembled WGS sequence"/>
</dbReference>
<reference evidence="2 3" key="1">
    <citation type="submission" date="2023-11" db="EMBL/GenBank/DDBJ databases">
        <title>Halocaridina rubra genome assembly.</title>
        <authorList>
            <person name="Smith C."/>
        </authorList>
    </citation>
    <scope>NUCLEOTIDE SEQUENCE [LARGE SCALE GENOMIC DNA]</scope>
    <source>
        <strain evidence="2">EP-1</strain>
        <tissue evidence="2">Whole</tissue>
    </source>
</reference>
<evidence type="ECO:0000313" key="2">
    <source>
        <dbReference type="EMBL" id="KAK7084478.1"/>
    </source>
</evidence>
<feature type="compositionally biased region" description="Basic and acidic residues" evidence="1">
    <location>
        <begin position="83"/>
        <end position="121"/>
    </location>
</feature>
<proteinExistence type="predicted"/>
<organism evidence="2 3">
    <name type="scientific">Halocaridina rubra</name>
    <name type="common">Hawaiian red shrimp</name>
    <dbReference type="NCBI Taxonomy" id="373956"/>
    <lineage>
        <taxon>Eukaryota</taxon>
        <taxon>Metazoa</taxon>
        <taxon>Ecdysozoa</taxon>
        <taxon>Arthropoda</taxon>
        <taxon>Crustacea</taxon>
        <taxon>Multicrustacea</taxon>
        <taxon>Malacostraca</taxon>
        <taxon>Eumalacostraca</taxon>
        <taxon>Eucarida</taxon>
        <taxon>Decapoda</taxon>
        <taxon>Pleocyemata</taxon>
        <taxon>Caridea</taxon>
        <taxon>Atyoidea</taxon>
        <taxon>Atyidae</taxon>
        <taxon>Halocaridina</taxon>
    </lineage>
</organism>
<evidence type="ECO:0000256" key="1">
    <source>
        <dbReference type="SAM" id="MobiDB-lite"/>
    </source>
</evidence>
<protein>
    <submittedName>
        <fullName evidence="2">Uncharacterized protein</fullName>
    </submittedName>
</protein>
<evidence type="ECO:0000313" key="3">
    <source>
        <dbReference type="Proteomes" id="UP001381693"/>
    </source>
</evidence>
<gene>
    <name evidence="2" type="ORF">SK128_013494</name>
</gene>
<name>A0AAN8XRS5_HALRR</name>
<dbReference type="EMBL" id="JAXCGZ010002075">
    <property type="protein sequence ID" value="KAK7084478.1"/>
    <property type="molecule type" value="Genomic_DNA"/>
</dbReference>
<feature type="compositionally biased region" description="Basic and acidic residues" evidence="1">
    <location>
        <begin position="162"/>
        <end position="171"/>
    </location>
</feature>
<sequence length="171" mass="20045">MAYPIKYYKAEYTIFKATEETFEQMENNFYQEDIEFTPHKTEDYFNILGIHKQQEEFLLDNYFDISRRVNDSIDNYKNKKINERSVDHREETKMDEKSSESRDDKSSESRDDKSSENRELTDVGSVSIASSSGTKHDTTDFSTSPLPTLAKNFNLGITDNDNITKNEMKRD</sequence>
<dbReference type="AlphaFoldDB" id="A0AAN8XRS5"/>